<comment type="caution">
    <text evidence="2">The sequence shown here is derived from an EMBL/GenBank/DDBJ whole genome shotgun (WGS) entry which is preliminary data.</text>
</comment>
<dbReference type="EMBL" id="JBDFQZ010000011">
    <property type="protein sequence ID" value="KAK9675854.1"/>
    <property type="molecule type" value="Genomic_DNA"/>
</dbReference>
<dbReference type="AlphaFoldDB" id="A0AAW1HJ53"/>
<proteinExistence type="predicted"/>
<dbReference type="Proteomes" id="UP001443914">
    <property type="component" value="Unassembled WGS sequence"/>
</dbReference>
<reference evidence="2" key="1">
    <citation type="submission" date="2024-03" db="EMBL/GenBank/DDBJ databases">
        <title>WGS assembly of Saponaria officinalis var. Norfolk2.</title>
        <authorList>
            <person name="Jenkins J."/>
            <person name="Shu S."/>
            <person name="Grimwood J."/>
            <person name="Barry K."/>
            <person name="Goodstein D."/>
            <person name="Schmutz J."/>
            <person name="Leebens-Mack J."/>
            <person name="Osbourn A."/>
        </authorList>
    </citation>
    <scope>NUCLEOTIDE SEQUENCE [LARGE SCALE GENOMIC DNA]</scope>
    <source>
        <strain evidence="2">JIC</strain>
    </source>
</reference>
<evidence type="ECO:0000313" key="3">
    <source>
        <dbReference type="Proteomes" id="UP001443914"/>
    </source>
</evidence>
<feature type="domain" description="DUF3615" evidence="1">
    <location>
        <begin position="118"/>
        <end position="212"/>
    </location>
</feature>
<dbReference type="PANTHER" id="PTHR34710:SF20">
    <property type="entry name" value="OS10G0550200 PROTEIN"/>
    <property type="match status" value="1"/>
</dbReference>
<dbReference type="Pfam" id="PF12274">
    <property type="entry name" value="DUF3615"/>
    <property type="match status" value="1"/>
</dbReference>
<sequence length="217" mass="25149">MEIEKAKVGFKIGFPCDDTIDPRLGDPYKSFFPNGFDSDLDDEGAPKFELTINDVDEKNRKGIGNNEDHGDDLPYLNVVYQKWPLKYRKGHHKEIKELIDYKQREYRVLLRLRDINCANAAVEFYNKKHGTDYEIVETLGSYLEIFNGLLYHCNFRAQRKSVINSSPELFFAELLNKLDARSVKLCVIMDIPDPSHSLPRGCRICCGQLWHPVDYVI</sequence>
<name>A0AAW1HJ53_SAPOF</name>
<dbReference type="PANTHER" id="PTHR34710">
    <property type="entry name" value="OS03G0834100 PROTEIN"/>
    <property type="match status" value="1"/>
</dbReference>
<gene>
    <name evidence="2" type="ORF">RND81_11G036100</name>
</gene>
<protein>
    <recommendedName>
        <fullName evidence="1">DUF3615 domain-containing protein</fullName>
    </recommendedName>
</protein>
<keyword evidence="3" id="KW-1185">Reference proteome</keyword>
<accession>A0AAW1HJ53</accession>
<evidence type="ECO:0000259" key="1">
    <source>
        <dbReference type="Pfam" id="PF12274"/>
    </source>
</evidence>
<dbReference type="InterPro" id="IPR022059">
    <property type="entry name" value="DUF3615"/>
</dbReference>
<evidence type="ECO:0000313" key="2">
    <source>
        <dbReference type="EMBL" id="KAK9675854.1"/>
    </source>
</evidence>
<organism evidence="2 3">
    <name type="scientific">Saponaria officinalis</name>
    <name type="common">Common soapwort</name>
    <name type="synonym">Lychnis saponaria</name>
    <dbReference type="NCBI Taxonomy" id="3572"/>
    <lineage>
        <taxon>Eukaryota</taxon>
        <taxon>Viridiplantae</taxon>
        <taxon>Streptophyta</taxon>
        <taxon>Embryophyta</taxon>
        <taxon>Tracheophyta</taxon>
        <taxon>Spermatophyta</taxon>
        <taxon>Magnoliopsida</taxon>
        <taxon>eudicotyledons</taxon>
        <taxon>Gunneridae</taxon>
        <taxon>Pentapetalae</taxon>
        <taxon>Caryophyllales</taxon>
        <taxon>Caryophyllaceae</taxon>
        <taxon>Caryophylleae</taxon>
        <taxon>Saponaria</taxon>
    </lineage>
</organism>